<name>A0ACC2ED76_DIPCM</name>
<proteinExistence type="predicted"/>
<gene>
    <name evidence="1" type="ORF">O6H91_02G017900</name>
</gene>
<evidence type="ECO:0000313" key="1">
    <source>
        <dbReference type="EMBL" id="KAJ7564446.1"/>
    </source>
</evidence>
<keyword evidence="2" id="KW-1185">Reference proteome</keyword>
<accession>A0ACC2ED76</accession>
<protein>
    <submittedName>
        <fullName evidence="1">Uncharacterized protein</fullName>
    </submittedName>
</protein>
<sequence length="1630" mass="183929">MAAFRLPSRDYGPGPGPVCPYCSRIHHPFCSPLPPSLNPSVSHRLYNPAPSNLGSHSSLPPHHSSNITPTPALFPGRSIGGHGGAGLEAFEADPLLNTSFRPQYAPPFPRSAESYFPAIPSSHHPRFPSPIRSQNHELLYPASWHPPMGQTLEDSSHVRHQPEHVDRNPESSSLIKFQGNDPTVLSGEAKRAGGEWLVEEDRFRVHSASLIGRVSVTPQRFLDQQPRFLDEFDRYPGAGLPRGHGQHLFENAERGSLSGVRAGAELSSGFAHDSSQDFLAERFGKYRGFGREGTVGFGDGEVPQNRSSMVQGEMARDAKRFYEESLQDHGKDTSKFKTELGSAESLQAVQDTGERWIDRRDPTRKYFSETGEHGLLQNRTSLDKYEKEGGFQRAQQLWNHSLITARRPDAPVEELMRYSHVFGAGPRHDPSDLGDPYNSSNKIAGREVEFQDSSLVHLNSHQTRIPLYVTKTSSTLEQHDVTREPVRHLPPKSVWGEQYDRNDPGMQVQERDELKKAPASREEELLIEHGLLEDSPEDISYHPTRPEPNLSFWSERERTLHEERHPIDRGADLKRGGPLEVLQVGTRMAEFQKYDSVPRSLSNTDRLQREVRLSEHSHFSDERIRSEQQSAENFLSSSTEEYNLLHVEKVLPPDSRDYTSSTHFPLGDSNPFRHHHNVNVSPAAGLDVNPFLEQVPLYLEDSRQYQLTSSQPSNQFRVGSLQLNRFQEGSGIHDVNWKEKFHPEPSKQVDEVHTNASEQQMHRPQQGNQQIQAHNQPYSEHANYISRQVPLEQQKRLQQPTSFQTHPQRHVKQETQLQKHRPIHQPKLSEPSHLHRKESVSHLPYYSRQSDIQGSGLPGQSASQEKPDLPSHVQHQYNLEDDYLHRDLGKQHNFASNQILNQRQDIQVQSLLYEHHQISASELILSNQQEQAHDLQQTKHFQYQQKLTQDSLQRLQTGQQTHVHMQQQEPQPHIETQGRGLLQSSNHQHQDVAQQISHNPKVLARQGSPGLSSFLQQQQQQQAQPPSSMQRVHTSLEGQYSVVPQGGSLHDSFLSGSPDGHKPFSAAHIQPPFPPLKAQQPPFCTPLQSVHIYPPLPPKVANAVVPPPPPSPPPAPPSPPPLPSSPPKLNVGISHPGNGASGMASSLLSASHLSDDIQDTSMVLQYQHSQENLMQFSQPATIQGSPFQMMTHGQGSQLLHRMPFGHFGSHPQNLPPKIIQQQETSRIVDAVNIFRKPGRAMRPERFVIILRGLPGSGKSYLAKALRDVEVMNGGNAPRIHSMDDYFMAEVEEDQADGDGSTSASTYRGKKRLAKKVMKYCYEPEMEEIYRASMLRAFKKTLEEGMFSFIIVDDRNILVADFAQFWAIAKRTGYEVYVLEATYKDPGGCAARNVHDFTLEQVQKMAECWEPTPQLYLQLDVSSLFRGDDLNAQEITEVEMDADDLERDIDERDDEFMPSDPGKESPLTNGTNLLISSDKWNDSDLKQEKLLRKRKRMSTQLDTSSNSTGSNEDASNALSGLMKAYGKKDKFVRWGDLQDGEESERGFSIGAVPGKKQHLVIGPGSGYNEHSNPPLDEEIEQGSELQIHESKDARKNWKLFEQLRDEQEAFKAVFARRRHRIKGLDEDEAAL</sequence>
<organism evidence="1 2">
    <name type="scientific">Diphasiastrum complanatum</name>
    <name type="common">Issler's clubmoss</name>
    <name type="synonym">Lycopodium complanatum</name>
    <dbReference type="NCBI Taxonomy" id="34168"/>
    <lineage>
        <taxon>Eukaryota</taxon>
        <taxon>Viridiplantae</taxon>
        <taxon>Streptophyta</taxon>
        <taxon>Embryophyta</taxon>
        <taxon>Tracheophyta</taxon>
        <taxon>Lycopodiopsida</taxon>
        <taxon>Lycopodiales</taxon>
        <taxon>Lycopodiaceae</taxon>
        <taxon>Lycopodioideae</taxon>
        <taxon>Diphasiastrum</taxon>
    </lineage>
</organism>
<dbReference type="EMBL" id="CM055093">
    <property type="protein sequence ID" value="KAJ7564446.1"/>
    <property type="molecule type" value="Genomic_DNA"/>
</dbReference>
<evidence type="ECO:0000313" key="2">
    <source>
        <dbReference type="Proteomes" id="UP001162992"/>
    </source>
</evidence>
<reference evidence="2" key="1">
    <citation type="journal article" date="2024" name="Proc. Natl. Acad. Sci. U.S.A.">
        <title>Extraordinary preservation of gene collinearity over three hundred million years revealed in homosporous lycophytes.</title>
        <authorList>
            <person name="Li C."/>
            <person name="Wickell D."/>
            <person name="Kuo L.Y."/>
            <person name="Chen X."/>
            <person name="Nie B."/>
            <person name="Liao X."/>
            <person name="Peng D."/>
            <person name="Ji J."/>
            <person name="Jenkins J."/>
            <person name="Williams M."/>
            <person name="Shu S."/>
            <person name="Plott C."/>
            <person name="Barry K."/>
            <person name="Rajasekar S."/>
            <person name="Grimwood J."/>
            <person name="Han X."/>
            <person name="Sun S."/>
            <person name="Hou Z."/>
            <person name="He W."/>
            <person name="Dai G."/>
            <person name="Sun C."/>
            <person name="Schmutz J."/>
            <person name="Leebens-Mack J.H."/>
            <person name="Li F.W."/>
            <person name="Wang L."/>
        </authorList>
    </citation>
    <scope>NUCLEOTIDE SEQUENCE [LARGE SCALE GENOMIC DNA]</scope>
    <source>
        <strain evidence="2">cv. PW_Plant_1</strain>
    </source>
</reference>
<comment type="caution">
    <text evidence="1">The sequence shown here is derived from an EMBL/GenBank/DDBJ whole genome shotgun (WGS) entry which is preliminary data.</text>
</comment>
<dbReference type="Proteomes" id="UP001162992">
    <property type="component" value="Chromosome 2"/>
</dbReference>